<dbReference type="KEGG" id="mbet:N8K70_08205"/>
<keyword evidence="3" id="KW-1185">Reference proteome</keyword>
<proteinExistence type="predicted"/>
<dbReference type="InterPro" id="IPR003719">
    <property type="entry name" value="Phenazine_PhzF-like"/>
</dbReference>
<dbReference type="Proteomes" id="UP001305498">
    <property type="component" value="Chromosome"/>
</dbReference>
<dbReference type="PIRSF" id="PIRSF016184">
    <property type="entry name" value="PhzC_PhzF"/>
    <property type="match status" value="1"/>
</dbReference>
<evidence type="ECO:0000256" key="1">
    <source>
        <dbReference type="PIRSR" id="PIRSR016184-1"/>
    </source>
</evidence>
<accession>A0AA97FJG9</accession>
<feature type="active site" evidence="1">
    <location>
        <position position="46"/>
    </location>
</feature>
<dbReference type="Gene3D" id="3.10.310.10">
    <property type="entry name" value="Diaminopimelate Epimerase, Chain A, domain 1"/>
    <property type="match status" value="2"/>
</dbReference>
<name>A0AA97FJG9_9MICO</name>
<dbReference type="PANTHER" id="PTHR13774">
    <property type="entry name" value="PHENAZINE BIOSYNTHESIS PROTEIN"/>
    <property type="match status" value="1"/>
</dbReference>
<dbReference type="GO" id="GO:0016853">
    <property type="term" value="F:isomerase activity"/>
    <property type="evidence" value="ECO:0007669"/>
    <property type="project" value="TreeGrafter"/>
</dbReference>
<reference evidence="2 3" key="1">
    <citation type="submission" date="2023-02" db="EMBL/GenBank/DDBJ databases">
        <title>Microbacterium betulae sp. nov., isolated from birch wood.</title>
        <authorList>
            <person name="Pasciak M."/>
            <person name="Pawlik K.J."/>
            <person name="Martynowski D."/>
            <person name="Laczmanski L."/>
            <person name="Ciekot J."/>
            <person name="Szponar B."/>
            <person name="Wojcik-Fatla A."/>
            <person name="Mackiewicz B."/>
            <person name="Farian E."/>
            <person name="Cholewa G."/>
            <person name="Cholewa A."/>
            <person name="Dutkiewicz J."/>
        </authorList>
    </citation>
    <scope>NUCLEOTIDE SEQUENCE [LARGE SCALE GENOMIC DNA]</scope>
    <source>
        <strain evidence="2 3">AB</strain>
    </source>
</reference>
<evidence type="ECO:0000313" key="3">
    <source>
        <dbReference type="Proteomes" id="UP001305498"/>
    </source>
</evidence>
<evidence type="ECO:0000313" key="2">
    <source>
        <dbReference type="EMBL" id="WOF24621.1"/>
    </source>
</evidence>
<dbReference type="NCBIfam" id="TIGR00654">
    <property type="entry name" value="PhzF_family"/>
    <property type="match status" value="1"/>
</dbReference>
<dbReference type="GO" id="GO:0005737">
    <property type="term" value="C:cytoplasm"/>
    <property type="evidence" value="ECO:0007669"/>
    <property type="project" value="TreeGrafter"/>
</dbReference>
<dbReference type="Pfam" id="PF02567">
    <property type="entry name" value="PhzC-PhzF"/>
    <property type="match status" value="1"/>
</dbReference>
<sequence length="281" mass="30318">MHRPFRQIDVFGEEAFTGNPVAVIGSAEGLSTEEMRAVSRWTNLSECTFLLPPTRPGADYRVRIFSLDAELPFAGHPTLGTARTWIDLGGRPARDGEVVQECGAGLVPVRFDDDRYAFRAPPLVRSGPVDERTARDALALIGVDHAVDMAWVDNGPGWLGILLEDADDVLRIVPDIARRTATGLASIGVVGPYPEGSEAAFELRAFFTDEEGADLREDPVTGSLNASVAQWLTGTGRARTPYLARQGTRLGRRGRITVEGDGDDLWIGGRTDVCVSGTIDA</sequence>
<dbReference type="RefSeq" id="WP_317141094.1">
    <property type="nucleotide sequence ID" value="NZ_CP118157.1"/>
</dbReference>
<dbReference type="AlphaFoldDB" id="A0AA97FJG9"/>
<dbReference type="EMBL" id="CP118157">
    <property type="protein sequence ID" value="WOF24621.1"/>
    <property type="molecule type" value="Genomic_DNA"/>
</dbReference>
<dbReference type="PANTHER" id="PTHR13774:SF32">
    <property type="entry name" value="ANTISENSE-ENHANCING SEQUENCE 1"/>
    <property type="match status" value="1"/>
</dbReference>
<protein>
    <submittedName>
        <fullName evidence="2">PhzF family phenazine biosynthesis protein</fullName>
    </submittedName>
</protein>
<dbReference type="SUPFAM" id="SSF54506">
    <property type="entry name" value="Diaminopimelate epimerase-like"/>
    <property type="match status" value="1"/>
</dbReference>
<organism evidence="2 3">
    <name type="scientific">Microbacterium betulae</name>
    <dbReference type="NCBI Taxonomy" id="2981139"/>
    <lineage>
        <taxon>Bacteria</taxon>
        <taxon>Bacillati</taxon>
        <taxon>Actinomycetota</taxon>
        <taxon>Actinomycetes</taxon>
        <taxon>Micrococcales</taxon>
        <taxon>Microbacteriaceae</taxon>
        <taxon>Microbacterium</taxon>
    </lineage>
</organism>
<gene>
    <name evidence="2" type="ORF">N8K70_08205</name>
</gene>